<dbReference type="KEGG" id="pye:A6J80_20150"/>
<proteinExistence type="predicted"/>
<feature type="compositionally biased region" description="Basic and acidic residues" evidence="1">
    <location>
        <begin position="177"/>
        <end position="224"/>
    </location>
</feature>
<dbReference type="RefSeq" id="WP_080622719.1">
    <property type="nucleotide sequence ID" value="NZ_CAWMZI010000001.1"/>
</dbReference>
<evidence type="ECO:0000313" key="3">
    <source>
        <dbReference type="EMBL" id="ARC38365.1"/>
    </source>
</evidence>
<evidence type="ECO:0000313" key="4">
    <source>
        <dbReference type="Proteomes" id="UP000191257"/>
    </source>
</evidence>
<dbReference type="AlphaFoldDB" id="A0A1V0GWU3"/>
<evidence type="ECO:0008006" key="5">
    <source>
        <dbReference type="Google" id="ProtNLM"/>
    </source>
</evidence>
<reference evidence="3" key="1">
    <citation type="submission" date="2017-12" db="EMBL/GenBank/DDBJ databases">
        <title>FDA dAtabase for Regulatory Grade micrObial Sequences (FDA-ARGOS): Supporting development and validation of Infectious Disease Dx tests.</title>
        <authorList>
            <person name="Campos J."/>
            <person name="Goldberg B."/>
            <person name="Tallon L."/>
            <person name="Sadzewicz L."/>
            <person name="Sengamalay N."/>
            <person name="Ott S."/>
            <person name="Godinez A."/>
            <person name="Nagaraj S."/>
            <person name="Vyas G."/>
            <person name="Aluvathingal J."/>
            <person name="Nadendla S."/>
            <person name="Geyer C."/>
            <person name="Nandy P."/>
            <person name="Hobson J."/>
            <person name="Sichtig H."/>
        </authorList>
    </citation>
    <scope>NUCLEOTIDE SEQUENCE</scope>
    <source>
        <strain evidence="3">FDAARGOS_252</strain>
    </source>
</reference>
<dbReference type="EMBL" id="CP020442">
    <property type="protein sequence ID" value="ARC38365.1"/>
    <property type="molecule type" value="Genomic_DNA"/>
</dbReference>
<name>A0A1V0GWU3_9RHOB</name>
<keyword evidence="2" id="KW-0732">Signal</keyword>
<sequence length="287" mass="30160">MSRFFTASVAMGALAAMLAGPVLAQDAPAAPPAAEAPASVTLPQVLRDAGLTDVDSKPGRHGTRIQGKLADGTELGAFLDGKGELRGLRAKDDAVLPQSLIEALVPQPVRSQAIFGEFARLDAIFNGPEGIALSGQDAQGKALRAGFAADGTLMRFGRGEPERPRMGDMRPGGPKGPHGEDHGRGGPDGKGPRHEGKGPRDHDRDGDRDHDRDGDRRGDRDRRGPAPQGDPLTPDQVRASLTDAGYTEVAEILQQGPITIARATNPEGEPVLVEVGVDGKILRELNR</sequence>
<dbReference type="STRING" id="147645.A6J80_20150"/>
<feature type="compositionally biased region" description="Basic and acidic residues" evidence="1">
    <location>
        <begin position="157"/>
        <end position="168"/>
    </location>
</feature>
<organism evidence="3 4">
    <name type="scientific">Paracoccus yeei</name>
    <dbReference type="NCBI Taxonomy" id="147645"/>
    <lineage>
        <taxon>Bacteria</taxon>
        <taxon>Pseudomonadati</taxon>
        <taxon>Pseudomonadota</taxon>
        <taxon>Alphaproteobacteria</taxon>
        <taxon>Rhodobacterales</taxon>
        <taxon>Paracoccaceae</taxon>
        <taxon>Paracoccus</taxon>
    </lineage>
</organism>
<accession>A0A1V0GWU3</accession>
<feature type="chain" id="PRO_5012234196" description="PepSY domain-containing protein" evidence="2">
    <location>
        <begin position="25"/>
        <end position="287"/>
    </location>
</feature>
<feature type="region of interest" description="Disordered" evidence="1">
    <location>
        <begin position="154"/>
        <end position="243"/>
    </location>
</feature>
<gene>
    <name evidence="3" type="ORF">A6J80_20150</name>
</gene>
<evidence type="ECO:0000256" key="1">
    <source>
        <dbReference type="SAM" id="MobiDB-lite"/>
    </source>
</evidence>
<evidence type="ECO:0000256" key="2">
    <source>
        <dbReference type="SAM" id="SignalP"/>
    </source>
</evidence>
<protein>
    <recommendedName>
        <fullName evidence="5">PepSY domain-containing protein</fullName>
    </recommendedName>
</protein>
<feature type="signal peptide" evidence="2">
    <location>
        <begin position="1"/>
        <end position="24"/>
    </location>
</feature>
<dbReference type="Proteomes" id="UP000191257">
    <property type="component" value="Chromosome"/>
</dbReference>
<keyword evidence="4" id="KW-1185">Reference proteome</keyword>
<dbReference type="eggNOG" id="ENOG502Z9UZ">
    <property type="taxonomic scope" value="Bacteria"/>
</dbReference>